<dbReference type="AlphaFoldDB" id="A0A7R6SUK7"/>
<feature type="transmembrane region" description="Helical" evidence="2">
    <location>
        <begin position="12"/>
        <end position="33"/>
    </location>
</feature>
<evidence type="ECO:0000256" key="2">
    <source>
        <dbReference type="SAM" id="Phobius"/>
    </source>
</evidence>
<feature type="region of interest" description="Disordered" evidence="1">
    <location>
        <begin position="170"/>
        <end position="311"/>
    </location>
</feature>
<feature type="compositionally biased region" description="Polar residues" evidence="1">
    <location>
        <begin position="292"/>
        <end position="303"/>
    </location>
</feature>
<keyword evidence="4" id="KW-1185">Reference proteome</keyword>
<reference evidence="3 4" key="1">
    <citation type="journal article" date="2008" name="Int. J. Syst. Evol. Microbiol.">
        <title>Neptunomonas japonica sp. nov., an Osedax japonicus symbiont-like bacterium isolated from sediment adjacent to sperm whale carcasses off Kagoshima, Japan.</title>
        <authorList>
            <person name="Miyazaki M."/>
            <person name="Nogi Y."/>
            <person name="Fujiwara Y."/>
            <person name="Kawato M."/>
            <person name="Kubokawa K."/>
            <person name="Horikoshi K."/>
        </authorList>
    </citation>
    <scope>NUCLEOTIDE SEQUENCE [LARGE SCALE GENOMIC DNA]</scope>
    <source>
        <strain evidence="3 4">JAMM 1380</strain>
    </source>
</reference>
<keyword evidence="2" id="KW-0472">Membrane</keyword>
<evidence type="ECO:0000313" key="4">
    <source>
        <dbReference type="Proteomes" id="UP000595332"/>
    </source>
</evidence>
<protein>
    <submittedName>
        <fullName evidence="3">Uncharacterized protein</fullName>
    </submittedName>
</protein>
<feature type="compositionally biased region" description="Low complexity" evidence="1">
    <location>
        <begin position="171"/>
        <end position="185"/>
    </location>
</feature>
<evidence type="ECO:0000313" key="3">
    <source>
        <dbReference type="EMBL" id="BBB28456.1"/>
    </source>
</evidence>
<dbReference type="Proteomes" id="UP000595332">
    <property type="component" value="Chromosome"/>
</dbReference>
<dbReference type="EMBL" id="AP014546">
    <property type="protein sequence ID" value="BBB28456.1"/>
    <property type="molecule type" value="Genomic_DNA"/>
</dbReference>
<feature type="transmembrane region" description="Helical" evidence="2">
    <location>
        <begin position="137"/>
        <end position="160"/>
    </location>
</feature>
<sequence>MPFTLKKQHYRLILATALVMLSGWILSATYLYIAADNIAKNEATKTARLTARQAAMTIQPYLLAEDIISLNFFLNSLTEAPQVKGVAIFNKRNKLIARAGENNGAEQQVILGNQQTPMGTLKLYTGHQSEHNMLTGLLWQVAILSAISFLATLITLWLSLKQLNLRSSTFDENSNIDTSNSSSSDAPALDEEVAEQPESFYQSMAEATSEPYSERTEGSNDDQSQIGSEPDTDIHSTDETLDNNELVELLRPDSTERMPHFKPAPMQSDNEQANDTSPVEESTYELEDSLKEQQLSQPENTQEAPPLKPNPLRAHERAEEQLDLYSLEHQLELSLQPKEAAYLFYIDATTGHADYVEPEEHSYLLQTYEHLIKKVSAIYGGSIFVNASGDLQVFFDDQDEEDGHGVHALCAAKLFTLLYRAFNQARIKSFKPVLNLHMAIVRGNRDKFNLIKEEALFLTRTTQTNELISHTALTEAKQLKSTLLSTAQVRREDEDKVLILSLTPSYQALLTKQATHLLKAPSAETLKQHS</sequence>
<dbReference type="RefSeq" id="WP_201349154.1">
    <property type="nucleotide sequence ID" value="NZ_AP014546.1"/>
</dbReference>
<organism evidence="3 4">
    <name type="scientific">Neptunomonas japonica JAMM 1380</name>
    <dbReference type="NCBI Taxonomy" id="1441457"/>
    <lineage>
        <taxon>Bacteria</taxon>
        <taxon>Pseudomonadati</taxon>
        <taxon>Pseudomonadota</taxon>
        <taxon>Gammaproteobacteria</taxon>
        <taxon>Oceanospirillales</taxon>
        <taxon>Oceanospirillaceae</taxon>
        <taxon>Neptunomonas</taxon>
    </lineage>
</organism>
<keyword evidence="2" id="KW-1133">Transmembrane helix</keyword>
<keyword evidence="2" id="KW-0812">Transmembrane</keyword>
<accession>A0A7R6SUK7</accession>
<gene>
    <name evidence="3" type="ORF">NEJAP_0499</name>
</gene>
<proteinExistence type="predicted"/>
<feature type="compositionally biased region" description="Polar residues" evidence="1">
    <location>
        <begin position="267"/>
        <end position="280"/>
    </location>
</feature>
<dbReference type="KEGG" id="njp:NEJAP_0499"/>
<name>A0A7R6SUK7_9GAMM</name>
<evidence type="ECO:0000256" key="1">
    <source>
        <dbReference type="SAM" id="MobiDB-lite"/>
    </source>
</evidence>
<feature type="compositionally biased region" description="Basic and acidic residues" evidence="1">
    <location>
        <begin position="248"/>
        <end position="259"/>
    </location>
</feature>